<dbReference type="RefSeq" id="WP_366293566.1">
    <property type="nucleotide sequence ID" value="NZ_CP159992.1"/>
</dbReference>
<evidence type="ECO:0000256" key="2">
    <source>
        <dbReference type="ARBA" id="ARBA00022692"/>
    </source>
</evidence>
<dbReference type="AlphaFoldDB" id="A0AAU8NF15"/>
<protein>
    <submittedName>
        <fullName evidence="7">Tetratricopeptide repeat protein</fullName>
    </submittedName>
</protein>
<dbReference type="Gene3D" id="1.25.40.10">
    <property type="entry name" value="Tetratricopeptide repeat domain"/>
    <property type="match status" value="1"/>
</dbReference>
<dbReference type="PANTHER" id="PTHR46208">
    <property type="entry name" value="MITOCHONDRIAL IMPORT RECEPTOR SUBUNIT TOM70"/>
    <property type="match status" value="1"/>
</dbReference>
<dbReference type="Pfam" id="PF14559">
    <property type="entry name" value="TPR_19"/>
    <property type="match status" value="1"/>
</dbReference>
<keyword evidence="6" id="KW-0472">Membrane</keyword>
<gene>
    <name evidence="7" type="ORF">ABXS70_02195</name>
</gene>
<proteinExistence type="predicted"/>
<dbReference type="EMBL" id="CP159992">
    <property type="protein sequence ID" value="XCP95568.1"/>
    <property type="molecule type" value="Genomic_DNA"/>
</dbReference>
<keyword evidence="5" id="KW-1133">Transmembrane helix</keyword>
<comment type="subcellular location">
    <subcellularLocation>
        <location evidence="1">Membrane</location>
    </subcellularLocation>
</comment>
<keyword evidence="2" id="KW-0812">Transmembrane</keyword>
<dbReference type="PANTHER" id="PTHR46208:SF1">
    <property type="entry name" value="MITOCHONDRIAL IMPORT RECEPTOR SUBUNIT TOM70"/>
    <property type="match status" value="1"/>
</dbReference>
<dbReference type="GO" id="GO:0005737">
    <property type="term" value="C:cytoplasm"/>
    <property type="evidence" value="ECO:0007669"/>
    <property type="project" value="UniProtKB-ARBA"/>
</dbReference>
<accession>A0AAU8NF15</accession>
<sequence>MSTSTNRKAIECLEHNEYDAALALFQEALNESRDVQSLNNLAWVYYHEEGDIEAALNLAKEAVELHPTSHFPYSLLGEMLVQKERWEEASAVLADSIAIEPSREAYNNLAAAKYHLGEWSEAADLFLKSASPSDYAMYSHIYCLIRLGKSNEAKHKLDAFSEQDEDFVGEVHAAELYLELQCFAEAVRWYEKSWNTYYKTPDWVCRYIYALVQTNAVEDALKIAEACINFKQEDIQEEQAEVCSEDWTESDKASYLIQLEKEKQQYAQIMNRISTGFVPPMKFTTSLSSRCYLFGCSRHNYPEYAG</sequence>
<evidence type="ECO:0000256" key="5">
    <source>
        <dbReference type="ARBA" id="ARBA00022989"/>
    </source>
</evidence>
<name>A0AAU8NF15_9BACL</name>
<evidence type="ECO:0000256" key="3">
    <source>
        <dbReference type="ARBA" id="ARBA00022737"/>
    </source>
</evidence>
<reference evidence="7" key="1">
    <citation type="submission" date="2024-05" db="EMBL/GenBank/DDBJ databases">
        <title>Draft genome assemblies of 36 bacteria isolated from hibernating arctic ground squirrels.</title>
        <authorList>
            <person name="McKee H."/>
            <person name="Mullen L."/>
            <person name="Drown D.M."/>
            <person name="Duddleston K.N."/>
        </authorList>
    </citation>
    <scope>NUCLEOTIDE SEQUENCE</scope>
    <source>
        <strain evidence="7">AN1007</strain>
    </source>
</reference>
<evidence type="ECO:0000313" key="7">
    <source>
        <dbReference type="EMBL" id="XCP95568.1"/>
    </source>
</evidence>
<evidence type="ECO:0000256" key="4">
    <source>
        <dbReference type="ARBA" id="ARBA00022803"/>
    </source>
</evidence>
<keyword evidence="4" id="KW-0802">TPR repeat</keyword>
<dbReference type="SUPFAM" id="SSF48452">
    <property type="entry name" value="TPR-like"/>
    <property type="match status" value="1"/>
</dbReference>
<dbReference type="InterPro" id="IPR011990">
    <property type="entry name" value="TPR-like_helical_dom_sf"/>
</dbReference>
<organism evidence="7">
    <name type="scientific">Paenibacillus sp. AN1007</name>
    <dbReference type="NCBI Taxonomy" id="3151385"/>
    <lineage>
        <taxon>Bacteria</taxon>
        <taxon>Bacillati</taxon>
        <taxon>Bacillota</taxon>
        <taxon>Bacilli</taxon>
        <taxon>Bacillales</taxon>
        <taxon>Paenibacillaceae</taxon>
        <taxon>Paenibacillus</taxon>
    </lineage>
</organism>
<evidence type="ECO:0000256" key="6">
    <source>
        <dbReference type="ARBA" id="ARBA00023136"/>
    </source>
</evidence>
<keyword evidence="3" id="KW-0677">Repeat</keyword>
<evidence type="ECO:0000256" key="1">
    <source>
        <dbReference type="ARBA" id="ARBA00004370"/>
    </source>
</evidence>
<dbReference type="GO" id="GO:0016020">
    <property type="term" value="C:membrane"/>
    <property type="evidence" value="ECO:0007669"/>
    <property type="project" value="UniProtKB-SubCell"/>
</dbReference>